<keyword evidence="2" id="KW-1185">Reference proteome</keyword>
<reference evidence="1" key="2">
    <citation type="submission" date="2022-01" db="EMBL/GenBank/DDBJ databases">
        <authorList>
            <person name="Yamashiro T."/>
            <person name="Shiraishi A."/>
            <person name="Satake H."/>
            <person name="Nakayama K."/>
        </authorList>
    </citation>
    <scope>NUCLEOTIDE SEQUENCE</scope>
</reference>
<name>A0ABQ5D1U8_9ASTR</name>
<protein>
    <submittedName>
        <fullName evidence="1">Uncharacterized protein</fullName>
    </submittedName>
</protein>
<proteinExistence type="predicted"/>
<comment type="caution">
    <text evidence="1">The sequence shown here is derived from an EMBL/GenBank/DDBJ whole genome shotgun (WGS) entry which is preliminary data.</text>
</comment>
<dbReference type="Proteomes" id="UP001151760">
    <property type="component" value="Unassembled WGS sequence"/>
</dbReference>
<sequence>METEVAKCSVQRKTFEIKEKELLIENDRLLELIMSQDLVHNAVNSLAEIINYQSMEKSFLDEYSKCVKLKAELSKKNEMVEKFVYDEPLKRCARMENICKGVSEGVKSESTSKVIAMGMYNLDLEPLSPMLLRNREAHVDYLKNNQEHADFLYDIVEHARDLRPLDSDLDYACKFATRVQELLVYVRDRCPSSSRQNGKLIAVTPINKVKKVRFAKPSISSSNIQKQVDSCKTKDSNKPLLPSTRVVLLVIADQSL</sequence>
<evidence type="ECO:0000313" key="1">
    <source>
        <dbReference type="EMBL" id="GJT32989.1"/>
    </source>
</evidence>
<reference evidence="1" key="1">
    <citation type="journal article" date="2022" name="Int. J. Mol. Sci.">
        <title>Draft Genome of Tanacetum Coccineum: Genomic Comparison of Closely Related Tanacetum-Family Plants.</title>
        <authorList>
            <person name="Yamashiro T."/>
            <person name="Shiraishi A."/>
            <person name="Nakayama K."/>
            <person name="Satake H."/>
        </authorList>
    </citation>
    <scope>NUCLEOTIDE SEQUENCE</scope>
</reference>
<gene>
    <name evidence="1" type="ORF">Tco_0923408</name>
</gene>
<accession>A0ABQ5D1U8</accession>
<organism evidence="1 2">
    <name type="scientific">Tanacetum coccineum</name>
    <dbReference type="NCBI Taxonomy" id="301880"/>
    <lineage>
        <taxon>Eukaryota</taxon>
        <taxon>Viridiplantae</taxon>
        <taxon>Streptophyta</taxon>
        <taxon>Embryophyta</taxon>
        <taxon>Tracheophyta</taxon>
        <taxon>Spermatophyta</taxon>
        <taxon>Magnoliopsida</taxon>
        <taxon>eudicotyledons</taxon>
        <taxon>Gunneridae</taxon>
        <taxon>Pentapetalae</taxon>
        <taxon>asterids</taxon>
        <taxon>campanulids</taxon>
        <taxon>Asterales</taxon>
        <taxon>Asteraceae</taxon>
        <taxon>Asteroideae</taxon>
        <taxon>Anthemideae</taxon>
        <taxon>Anthemidinae</taxon>
        <taxon>Tanacetum</taxon>
    </lineage>
</organism>
<evidence type="ECO:0000313" key="2">
    <source>
        <dbReference type="Proteomes" id="UP001151760"/>
    </source>
</evidence>
<dbReference type="EMBL" id="BQNB010014839">
    <property type="protein sequence ID" value="GJT32989.1"/>
    <property type="molecule type" value="Genomic_DNA"/>
</dbReference>